<evidence type="ECO:0000256" key="6">
    <source>
        <dbReference type="SAM" id="MobiDB-lite"/>
    </source>
</evidence>
<comment type="similarity">
    <text evidence="3">Belongs to the INP1 family.</text>
</comment>
<dbReference type="Proteomes" id="UP001629113">
    <property type="component" value="Unassembled WGS sequence"/>
</dbReference>
<comment type="function">
    <text evidence="1">Required for peroxisome inheritance.</text>
</comment>
<organism evidence="7 8">
    <name type="scientific">Phlyctema vagabunda</name>
    <dbReference type="NCBI Taxonomy" id="108571"/>
    <lineage>
        <taxon>Eukaryota</taxon>
        <taxon>Fungi</taxon>
        <taxon>Dikarya</taxon>
        <taxon>Ascomycota</taxon>
        <taxon>Pezizomycotina</taxon>
        <taxon>Leotiomycetes</taxon>
        <taxon>Helotiales</taxon>
        <taxon>Dermateaceae</taxon>
        <taxon>Phlyctema</taxon>
    </lineage>
</organism>
<feature type="region of interest" description="Disordered" evidence="6">
    <location>
        <begin position="602"/>
        <end position="622"/>
    </location>
</feature>
<proteinExistence type="inferred from homology"/>
<evidence type="ECO:0000313" key="7">
    <source>
        <dbReference type="EMBL" id="KAL3426152.1"/>
    </source>
</evidence>
<accession>A0ABR4PS48</accession>
<name>A0ABR4PS48_9HELO</name>
<dbReference type="InterPro" id="IPR024758">
    <property type="entry name" value="Inp1"/>
</dbReference>
<evidence type="ECO:0000256" key="1">
    <source>
        <dbReference type="ARBA" id="ARBA00003594"/>
    </source>
</evidence>
<gene>
    <name evidence="7" type="ORF">PVAG01_02943</name>
</gene>
<feature type="compositionally biased region" description="Low complexity" evidence="6">
    <location>
        <begin position="398"/>
        <end position="413"/>
    </location>
</feature>
<feature type="compositionally biased region" description="Polar residues" evidence="6">
    <location>
        <begin position="319"/>
        <end position="334"/>
    </location>
</feature>
<protein>
    <recommendedName>
        <fullName evidence="4">Inheritance of peroxisomes protein 1</fullName>
    </recommendedName>
</protein>
<feature type="region of interest" description="Disordered" evidence="6">
    <location>
        <begin position="227"/>
        <end position="257"/>
    </location>
</feature>
<feature type="compositionally biased region" description="Low complexity" evidence="6">
    <location>
        <begin position="371"/>
        <end position="388"/>
    </location>
</feature>
<feature type="region of interest" description="Disordered" evidence="6">
    <location>
        <begin position="291"/>
        <end position="464"/>
    </location>
</feature>
<keyword evidence="8" id="KW-1185">Reference proteome</keyword>
<dbReference type="Pfam" id="PF12634">
    <property type="entry name" value="Inp1"/>
    <property type="match status" value="1"/>
</dbReference>
<evidence type="ECO:0000256" key="3">
    <source>
        <dbReference type="ARBA" id="ARBA00010707"/>
    </source>
</evidence>
<comment type="subcellular location">
    <subcellularLocation>
        <location evidence="2">Peroxisome membrane</location>
        <topology evidence="2">Peripheral membrane protein</topology>
    </subcellularLocation>
</comment>
<feature type="region of interest" description="Disordered" evidence="6">
    <location>
        <begin position="1"/>
        <end position="23"/>
    </location>
</feature>
<feature type="compositionally biased region" description="Polar residues" evidence="6">
    <location>
        <begin position="417"/>
        <end position="439"/>
    </location>
</feature>
<feature type="compositionally biased region" description="Basic and acidic residues" evidence="6">
    <location>
        <begin position="231"/>
        <end position="240"/>
    </location>
</feature>
<keyword evidence="5" id="KW-0472">Membrane</keyword>
<sequence>MAYSGPSTPLPRRASLPVAPVSSPGQDQIETLYILPSARIISFTTPTTTLSPDAGTRSHAAEQETGNLPWSSRFERTVAIGPLRIYRAPGSVAFLSCNSALRPIMPKSQAWCVDEESSMFVLQVRRPQYWRIEIPKGTEEDKVRSDELKEVLGRVLLFEKTVCPFQRNFTVELPTVSELPIRKRPWKPVERASTASPERRFSEFGFDFHSRSESPLRSSSIPFTRPLSTIERSRPPKIDDSLQPNYKPCNSPGAGFDQDIEQIAPEVIPSIEQSPQASPLEQPIPELASIQEIKLGEDSDNFGQDTDDSSSTIRKDPNLPSNENALSYGQQDQNEAIKACDQSGAASPVRSLIIDVSPPHRSLSQIRRPSIGESESSEHSSGSSFYSTEDWHSPLDQSSPPTSPSTEETYPYPHHNITLQKPSQRSSDFTTEPESSRTWEVNGDDSAVGTESPSQPPTIISDDGEKLDEEQLEVMTPRNNVSTVRHRGTTSSNSRRRTLSPLPAAVNLFSPTTRRRPRHLQTARHLPTAIIQKTCEILLSPPSHLFHLMINIASKIAAGEWRGVLSGHGESVHWDFTEDQYSSDDWQEDDFGISLPGTFKKPQRRLLEPSNNPGSGGSWEVD</sequence>
<evidence type="ECO:0000256" key="2">
    <source>
        <dbReference type="ARBA" id="ARBA00004421"/>
    </source>
</evidence>
<evidence type="ECO:0000256" key="5">
    <source>
        <dbReference type="ARBA" id="ARBA00023136"/>
    </source>
</evidence>
<evidence type="ECO:0000256" key="4">
    <source>
        <dbReference type="ARBA" id="ARBA00021397"/>
    </source>
</evidence>
<dbReference type="EMBL" id="JBFCZG010000002">
    <property type="protein sequence ID" value="KAL3426152.1"/>
    <property type="molecule type" value="Genomic_DNA"/>
</dbReference>
<comment type="caution">
    <text evidence="7">The sequence shown here is derived from an EMBL/GenBank/DDBJ whole genome shotgun (WGS) entry which is preliminary data.</text>
</comment>
<feature type="region of interest" description="Disordered" evidence="6">
    <location>
        <begin position="46"/>
        <end position="65"/>
    </location>
</feature>
<reference evidence="7 8" key="1">
    <citation type="submission" date="2024-06" db="EMBL/GenBank/DDBJ databases">
        <title>Complete genome of Phlyctema vagabunda strain 19-DSS-EL-015.</title>
        <authorList>
            <person name="Fiorenzani C."/>
        </authorList>
    </citation>
    <scope>NUCLEOTIDE SEQUENCE [LARGE SCALE GENOMIC DNA]</scope>
    <source>
        <strain evidence="7 8">19-DSS-EL-015</strain>
    </source>
</reference>
<feature type="compositionally biased region" description="Polar residues" evidence="6">
    <location>
        <begin position="301"/>
        <end position="312"/>
    </location>
</feature>
<evidence type="ECO:0000313" key="8">
    <source>
        <dbReference type="Proteomes" id="UP001629113"/>
    </source>
</evidence>